<protein>
    <submittedName>
        <fullName evidence="1">Uncharacterized protein</fullName>
    </submittedName>
</protein>
<accession>X1AT18</accession>
<comment type="caution">
    <text evidence="1">The sequence shown here is derived from an EMBL/GenBank/DDBJ whole genome shotgun (WGS) entry which is preliminary data.</text>
</comment>
<dbReference type="AlphaFoldDB" id="X1AT18"/>
<sequence>MDIDQLIESIYISPFMPYWFNMSLIDIINKYKGDTFLSSKLIPSSIREKET</sequence>
<name>X1AT18_9ZZZZ</name>
<organism evidence="1">
    <name type="scientific">marine sediment metagenome</name>
    <dbReference type="NCBI Taxonomy" id="412755"/>
    <lineage>
        <taxon>unclassified sequences</taxon>
        <taxon>metagenomes</taxon>
        <taxon>ecological metagenomes</taxon>
    </lineage>
</organism>
<evidence type="ECO:0000313" key="1">
    <source>
        <dbReference type="EMBL" id="GAG86029.1"/>
    </source>
</evidence>
<proteinExistence type="predicted"/>
<gene>
    <name evidence="1" type="ORF">S01H4_34245</name>
</gene>
<dbReference type="EMBL" id="BART01018110">
    <property type="protein sequence ID" value="GAG86029.1"/>
    <property type="molecule type" value="Genomic_DNA"/>
</dbReference>
<reference evidence="1" key="1">
    <citation type="journal article" date="2014" name="Front. Microbiol.">
        <title>High frequency of phylogenetically diverse reductive dehalogenase-homologous genes in deep subseafloor sedimentary metagenomes.</title>
        <authorList>
            <person name="Kawai M."/>
            <person name="Futagami T."/>
            <person name="Toyoda A."/>
            <person name="Takaki Y."/>
            <person name="Nishi S."/>
            <person name="Hori S."/>
            <person name="Arai W."/>
            <person name="Tsubouchi T."/>
            <person name="Morono Y."/>
            <person name="Uchiyama I."/>
            <person name="Ito T."/>
            <person name="Fujiyama A."/>
            <person name="Inagaki F."/>
            <person name="Takami H."/>
        </authorList>
    </citation>
    <scope>NUCLEOTIDE SEQUENCE</scope>
    <source>
        <strain evidence="1">Expedition CK06-06</strain>
    </source>
</reference>